<dbReference type="InterPro" id="IPR025509">
    <property type="entry name" value="DUF4396"/>
</dbReference>
<evidence type="ECO:0000259" key="6">
    <source>
        <dbReference type="Pfam" id="PF14342"/>
    </source>
</evidence>
<dbReference type="SUPFAM" id="SSF53474">
    <property type="entry name" value="alpha/beta-Hydrolases"/>
    <property type="match status" value="1"/>
</dbReference>
<evidence type="ECO:0000313" key="8">
    <source>
        <dbReference type="Proteomes" id="UP000054408"/>
    </source>
</evidence>
<feature type="domain" description="DUF4396" evidence="6">
    <location>
        <begin position="477"/>
        <end position="613"/>
    </location>
</feature>
<keyword evidence="8" id="KW-1185">Reference proteome</keyword>
<dbReference type="InterPro" id="IPR029058">
    <property type="entry name" value="AB_hydrolase_fold"/>
</dbReference>
<dbReference type="eggNOG" id="KOG2182">
    <property type="taxonomic scope" value="Eukaryota"/>
</dbReference>
<keyword evidence="3" id="KW-0732">Signal</keyword>
<dbReference type="Gene3D" id="3.40.50.1820">
    <property type="entry name" value="alpha/beta hydrolase"/>
    <property type="match status" value="1"/>
</dbReference>
<evidence type="ECO:0000313" key="7">
    <source>
        <dbReference type="EMBL" id="KNC55393.1"/>
    </source>
</evidence>
<protein>
    <recommendedName>
        <fullName evidence="6">DUF4396 domain-containing protein</fullName>
    </recommendedName>
</protein>
<dbReference type="Gene3D" id="1.20.120.980">
    <property type="entry name" value="Serine carboxypeptidase S28, SKS domain"/>
    <property type="match status" value="1"/>
</dbReference>
<dbReference type="RefSeq" id="XP_013753034.1">
    <property type="nucleotide sequence ID" value="XM_013897580.1"/>
</dbReference>
<keyword evidence="2" id="KW-0645">Protease</keyword>
<name>A0A0L0DV32_THETB</name>
<comment type="similarity">
    <text evidence="1">Belongs to the peptidase S28 family.</text>
</comment>
<dbReference type="GO" id="GO:0008239">
    <property type="term" value="F:dipeptidyl-peptidase activity"/>
    <property type="evidence" value="ECO:0007669"/>
    <property type="project" value="TreeGrafter"/>
</dbReference>
<gene>
    <name evidence="7" type="ORF">AMSG_12412</name>
</gene>
<dbReference type="OrthoDB" id="1735038at2759"/>
<reference evidence="7 8" key="1">
    <citation type="submission" date="2010-05" db="EMBL/GenBank/DDBJ databases">
        <title>The Genome Sequence of Thecamonas trahens ATCC 50062.</title>
        <authorList>
            <consortium name="The Broad Institute Genome Sequencing Platform"/>
            <person name="Russ C."/>
            <person name="Cuomo C."/>
            <person name="Shea T."/>
            <person name="Young S.K."/>
            <person name="Zeng Q."/>
            <person name="Koehrsen M."/>
            <person name="Haas B."/>
            <person name="Borodovsky M."/>
            <person name="Guigo R."/>
            <person name="Alvarado L."/>
            <person name="Berlin A."/>
            <person name="Bochicchio J."/>
            <person name="Borenstein D."/>
            <person name="Chapman S."/>
            <person name="Chen Z."/>
            <person name="Freedman E."/>
            <person name="Gellesch M."/>
            <person name="Goldberg J."/>
            <person name="Griggs A."/>
            <person name="Gujja S."/>
            <person name="Heilman E."/>
            <person name="Heiman D."/>
            <person name="Hepburn T."/>
            <person name="Howarth C."/>
            <person name="Jen D."/>
            <person name="Larson L."/>
            <person name="Mehta T."/>
            <person name="Park D."/>
            <person name="Pearson M."/>
            <person name="Roberts A."/>
            <person name="Saif S."/>
            <person name="Shenoy N."/>
            <person name="Sisk P."/>
            <person name="Stolte C."/>
            <person name="Sykes S."/>
            <person name="Thomson T."/>
            <person name="Walk T."/>
            <person name="White J."/>
            <person name="Yandava C."/>
            <person name="Burger G."/>
            <person name="Gray M.W."/>
            <person name="Holland P.W.H."/>
            <person name="King N."/>
            <person name="Lang F.B.F."/>
            <person name="Roger A.J."/>
            <person name="Ruiz-Trillo I."/>
            <person name="Lander E."/>
            <person name="Nusbaum C."/>
        </authorList>
    </citation>
    <scope>NUCLEOTIDE SEQUENCE [LARGE SCALE GENOMIC DNA]</scope>
    <source>
        <strain evidence="7 8">ATCC 50062</strain>
    </source>
</reference>
<accession>A0A0L0DV32</accession>
<dbReference type="PANTHER" id="PTHR11010:SF38">
    <property type="entry name" value="LYSOSOMAL PRO-X CARBOXYPEPTIDASE"/>
    <property type="match status" value="1"/>
</dbReference>
<dbReference type="InterPro" id="IPR042269">
    <property type="entry name" value="Ser_carbopepase_S28_SKS"/>
</dbReference>
<evidence type="ECO:0000256" key="1">
    <source>
        <dbReference type="ARBA" id="ARBA00011079"/>
    </source>
</evidence>
<proteinExistence type="inferred from homology"/>
<dbReference type="GO" id="GO:0006508">
    <property type="term" value="P:proteolysis"/>
    <property type="evidence" value="ECO:0007669"/>
    <property type="project" value="UniProtKB-KW"/>
</dbReference>
<evidence type="ECO:0000256" key="2">
    <source>
        <dbReference type="ARBA" id="ARBA00022670"/>
    </source>
</evidence>
<sequence>MRRSKQQRQMHKAGTLLIMAAVLVAGVAGYVRIPQPMLEAAVASDAIPPVTWLDQPRDHFSASGGGASWKQRTWFNDAHYVEGGPLVVNINGEGPASGFFAAGGISYEVAVAHGGAVLSLEHRYYGESVVTADLSVDNLQWLTSQQALADTAAAIDHFRTAYKITGPTLVVGGSYSGALSSWFRSKYPQVANGSLAFSAPVLAANDFSAYDETTRESVGEACAAKIADVVSTIDTMFASAAGRDKLASQFNICGSLDATNTSKALFMFGAVVDWIEEIVQYDNPPALPLKPACAQLTAAADPFAAFLDLYYQFGGSHSECNDLDFMKQEASTRIDTSAIGGRMWFWQKYSEFGFYKPLNSPRSVVVSDAVDMDFFANTVNGAIFGKPGLADTDATNAFFGGNTPDSTNVLFINSLVDPWHDLSVYNATNVGANQFVLYDDAGHCAPMMPPTAQDPPQMVAARNAAMAFAAKIFAAHTWKRAAANTTRCLVGCTVGDLGALTYLSATAPTMSPAMMMGIAMASGIGTSLALETAVLKWKEGFPTWSTAASTAAGMSMGSMLAMESAENAVDWWLTGGAPSLTTPEGLAAAAAAMVAGFVVPLPYNYHRLKKYGKACH</sequence>
<dbReference type="OMA" id="TISHAIC"/>
<dbReference type="InterPro" id="IPR008758">
    <property type="entry name" value="Peptidase_S28"/>
</dbReference>
<dbReference type="Pfam" id="PF05577">
    <property type="entry name" value="Peptidase_S28"/>
    <property type="match status" value="1"/>
</dbReference>
<evidence type="ECO:0000256" key="3">
    <source>
        <dbReference type="ARBA" id="ARBA00022729"/>
    </source>
</evidence>
<dbReference type="AlphaFoldDB" id="A0A0L0DV32"/>
<evidence type="ECO:0000256" key="4">
    <source>
        <dbReference type="ARBA" id="ARBA00022801"/>
    </source>
</evidence>
<dbReference type="Pfam" id="PF14342">
    <property type="entry name" value="DUF4396"/>
    <property type="match status" value="1"/>
</dbReference>
<dbReference type="GeneID" id="25570326"/>
<keyword evidence="5" id="KW-0325">Glycoprotein</keyword>
<keyword evidence="4" id="KW-0378">Hydrolase</keyword>
<dbReference type="PANTHER" id="PTHR11010">
    <property type="entry name" value="PROTEASE S28 PRO-X CARBOXYPEPTIDASE-RELATED"/>
    <property type="match status" value="1"/>
</dbReference>
<organism evidence="7 8">
    <name type="scientific">Thecamonas trahens ATCC 50062</name>
    <dbReference type="NCBI Taxonomy" id="461836"/>
    <lineage>
        <taxon>Eukaryota</taxon>
        <taxon>Apusozoa</taxon>
        <taxon>Apusomonadida</taxon>
        <taxon>Apusomonadidae</taxon>
        <taxon>Thecamonas</taxon>
    </lineage>
</organism>
<evidence type="ECO:0000256" key="5">
    <source>
        <dbReference type="ARBA" id="ARBA00023180"/>
    </source>
</evidence>
<dbReference type="Proteomes" id="UP000054408">
    <property type="component" value="Unassembled WGS sequence"/>
</dbReference>
<dbReference type="EMBL" id="GL349500">
    <property type="protein sequence ID" value="KNC55393.1"/>
    <property type="molecule type" value="Genomic_DNA"/>
</dbReference>
<dbReference type="GO" id="GO:0070008">
    <property type="term" value="F:serine-type exopeptidase activity"/>
    <property type="evidence" value="ECO:0007669"/>
    <property type="project" value="InterPro"/>
</dbReference>